<comment type="caution">
    <text evidence="2">The sequence shown here is derived from an EMBL/GenBank/DDBJ whole genome shotgun (WGS) entry which is preliminary data.</text>
</comment>
<gene>
    <name evidence="2" type="ORF">K2U94_15645</name>
</gene>
<reference evidence="2" key="1">
    <citation type="journal article" date="2022" name="ISME J.">
        <title>Identification of active gaseous-alkane degraders at natural gas seeps.</title>
        <authorList>
            <person name="Farhan Ul Haque M."/>
            <person name="Hernandez M."/>
            <person name="Crombie A.T."/>
            <person name="Murrell J.C."/>
        </authorList>
    </citation>
    <scope>NUCLEOTIDE SEQUENCE</scope>
    <source>
        <strain evidence="2">PC2</strain>
    </source>
</reference>
<sequence length="89" mass="9482">MRKSFLAVGAACLGVLAAFGPVLAQSSLTVHPRRGIPLPSYVTSSDDWLNPGNVVPEHSDPSQNYARLVEDPIGNIVPVGPDYGPMPWN</sequence>
<dbReference type="Proteomes" id="UP001139104">
    <property type="component" value="Unassembled WGS sequence"/>
</dbReference>
<keyword evidence="1" id="KW-0732">Signal</keyword>
<feature type="chain" id="PRO_5046702130" evidence="1">
    <location>
        <begin position="25"/>
        <end position="89"/>
    </location>
</feature>
<evidence type="ECO:0000313" key="2">
    <source>
        <dbReference type="EMBL" id="MCI4684177.1"/>
    </source>
</evidence>
<proteinExistence type="predicted"/>
<dbReference type="RefSeq" id="WP_243068085.1">
    <property type="nucleotide sequence ID" value="NZ_JAIVFK010000015.1"/>
</dbReference>
<evidence type="ECO:0000256" key="1">
    <source>
        <dbReference type="SAM" id="SignalP"/>
    </source>
</evidence>
<accession>A0ABS9Z9C1</accession>
<evidence type="ECO:0000313" key="3">
    <source>
        <dbReference type="Proteomes" id="UP001139104"/>
    </source>
</evidence>
<keyword evidence="3" id="KW-1185">Reference proteome</keyword>
<name>A0ABS9Z9C1_9HYPH</name>
<organism evidence="2 3">
    <name type="scientific">Candidatus Rhodoblastus alkanivorans</name>
    <dbReference type="NCBI Taxonomy" id="2954117"/>
    <lineage>
        <taxon>Bacteria</taxon>
        <taxon>Pseudomonadati</taxon>
        <taxon>Pseudomonadota</taxon>
        <taxon>Alphaproteobacteria</taxon>
        <taxon>Hyphomicrobiales</taxon>
        <taxon>Rhodoblastaceae</taxon>
        <taxon>Rhodoblastus</taxon>
    </lineage>
</organism>
<feature type="signal peptide" evidence="1">
    <location>
        <begin position="1"/>
        <end position="24"/>
    </location>
</feature>
<protein>
    <submittedName>
        <fullName evidence="2">Uncharacterized protein</fullName>
    </submittedName>
</protein>
<dbReference type="EMBL" id="JAIVFP010000001">
    <property type="protein sequence ID" value="MCI4684177.1"/>
    <property type="molecule type" value="Genomic_DNA"/>
</dbReference>